<dbReference type="InterPro" id="IPR046342">
    <property type="entry name" value="CBS_dom_sf"/>
</dbReference>
<evidence type="ECO:0000256" key="1">
    <source>
        <dbReference type="ARBA" id="ARBA00023122"/>
    </source>
</evidence>
<proteinExistence type="predicted"/>
<name>A4J4Y2_DESRM</name>
<dbReference type="InterPro" id="IPR051257">
    <property type="entry name" value="Diverse_CBS-Domain"/>
</dbReference>
<dbReference type="PANTHER" id="PTHR43080:SF2">
    <property type="entry name" value="CBS DOMAIN-CONTAINING PROTEIN"/>
    <property type="match status" value="1"/>
</dbReference>
<dbReference type="Proteomes" id="UP000001556">
    <property type="component" value="Chromosome"/>
</dbReference>
<dbReference type="PROSITE" id="PS51371">
    <property type="entry name" value="CBS"/>
    <property type="match status" value="2"/>
</dbReference>
<evidence type="ECO:0000313" key="4">
    <source>
        <dbReference type="EMBL" id="ABO50135.1"/>
    </source>
</evidence>
<reference evidence="4 5" key="1">
    <citation type="submission" date="2007-03" db="EMBL/GenBank/DDBJ databases">
        <title>Complete sequence of Desulfotomaculum reducens MI-1.</title>
        <authorList>
            <consortium name="US DOE Joint Genome Institute"/>
            <person name="Copeland A."/>
            <person name="Lucas S."/>
            <person name="Lapidus A."/>
            <person name="Barry K."/>
            <person name="Detter J.C."/>
            <person name="Glavina del Rio T."/>
            <person name="Hammon N."/>
            <person name="Israni S."/>
            <person name="Dalin E."/>
            <person name="Tice H."/>
            <person name="Pitluck S."/>
            <person name="Sims D."/>
            <person name="Brettin T."/>
            <person name="Bruce D."/>
            <person name="Han C."/>
            <person name="Tapia R."/>
            <person name="Schmutz J."/>
            <person name="Larimer F."/>
            <person name="Land M."/>
            <person name="Hauser L."/>
            <person name="Kyrpides N."/>
            <person name="Kim E."/>
            <person name="Tebo B.M."/>
            <person name="Richardson P."/>
        </authorList>
    </citation>
    <scope>NUCLEOTIDE SEQUENCE [LARGE SCALE GENOMIC DNA]</scope>
    <source>
        <strain evidence="4 5">MI-1</strain>
    </source>
</reference>
<dbReference type="SMART" id="SM00116">
    <property type="entry name" value="CBS"/>
    <property type="match status" value="2"/>
</dbReference>
<gene>
    <name evidence="4" type="ordered locus">Dred_1607</name>
</gene>
<dbReference type="SUPFAM" id="SSF54631">
    <property type="entry name" value="CBS-domain pair"/>
    <property type="match status" value="1"/>
</dbReference>
<evidence type="ECO:0000313" key="5">
    <source>
        <dbReference type="Proteomes" id="UP000001556"/>
    </source>
</evidence>
<keyword evidence="1 2" id="KW-0129">CBS domain</keyword>
<organism evidence="4 5">
    <name type="scientific">Desulforamulus reducens (strain ATCC BAA-1160 / DSM 100696 / MI-1)</name>
    <name type="common">Desulfotomaculum reducens</name>
    <dbReference type="NCBI Taxonomy" id="349161"/>
    <lineage>
        <taxon>Bacteria</taxon>
        <taxon>Bacillati</taxon>
        <taxon>Bacillota</taxon>
        <taxon>Clostridia</taxon>
        <taxon>Eubacteriales</taxon>
        <taxon>Peptococcaceae</taxon>
        <taxon>Desulforamulus</taxon>
    </lineage>
</organism>
<dbReference type="Gene3D" id="3.10.580.10">
    <property type="entry name" value="CBS-domain"/>
    <property type="match status" value="1"/>
</dbReference>
<accession>A4J4Y2</accession>
<dbReference type="InterPro" id="IPR000644">
    <property type="entry name" value="CBS_dom"/>
</dbReference>
<dbReference type="Pfam" id="PF00571">
    <property type="entry name" value="CBS"/>
    <property type="match status" value="2"/>
</dbReference>
<dbReference type="eggNOG" id="COG0517">
    <property type="taxonomic scope" value="Bacteria"/>
</dbReference>
<evidence type="ECO:0000259" key="3">
    <source>
        <dbReference type="PROSITE" id="PS51371"/>
    </source>
</evidence>
<dbReference type="HOGENOM" id="CLU_040681_8_1_9"/>
<dbReference type="PANTHER" id="PTHR43080">
    <property type="entry name" value="CBS DOMAIN-CONTAINING PROTEIN CBSX3, MITOCHONDRIAL"/>
    <property type="match status" value="1"/>
</dbReference>
<sequence length="170" mass="19106">MKHIPVKEIMISLEDYLTVNQFDTVKDAIQKLQSSFKLDNKGIATGHTSLLVVNDKGHLVGLLTIRGILKALVMHEESKEIPSNFLWTLFVSKSYKTASEIPVRRIMRDRHIFSIGPEEDIMKAVQMIVANKVNALPVVEKGKAVGIIRSKDIFGMIGDLIDNTDMDEME</sequence>
<dbReference type="KEGG" id="drm:Dred_1607"/>
<keyword evidence="5" id="KW-1185">Reference proteome</keyword>
<dbReference type="RefSeq" id="WP_011877951.1">
    <property type="nucleotide sequence ID" value="NC_009253.1"/>
</dbReference>
<dbReference type="EMBL" id="CP000612">
    <property type="protein sequence ID" value="ABO50135.1"/>
    <property type="molecule type" value="Genomic_DNA"/>
</dbReference>
<dbReference type="STRING" id="349161.Dred_1607"/>
<feature type="domain" description="CBS" evidence="3">
    <location>
        <begin position="10"/>
        <end position="80"/>
    </location>
</feature>
<protein>
    <submittedName>
        <fullName evidence="4">CBS domain containing protein</fullName>
    </submittedName>
</protein>
<dbReference type="AlphaFoldDB" id="A4J4Y2"/>
<evidence type="ECO:0000256" key="2">
    <source>
        <dbReference type="PROSITE-ProRule" id="PRU00703"/>
    </source>
</evidence>
<dbReference type="OrthoDB" id="1808351at2"/>
<feature type="domain" description="CBS" evidence="3">
    <location>
        <begin position="107"/>
        <end position="166"/>
    </location>
</feature>